<evidence type="ECO:0000256" key="3">
    <source>
        <dbReference type="ARBA" id="ARBA00022475"/>
    </source>
</evidence>
<dbReference type="Pfam" id="PF02706">
    <property type="entry name" value="Wzz"/>
    <property type="match status" value="1"/>
</dbReference>
<dbReference type="AlphaFoldDB" id="A0A8J3NQH9"/>
<evidence type="ECO:0000256" key="6">
    <source>
        <dbReference type="ARBA" id="ARBA00023136"/>
    </source>
</evidence>
<comment type="similarity">
    <text evidence="2">Belongs to the CpsC/CapA family.</text>
</comment>
<keyword evidence="4 9" id="KW-0812">Transmembrane</keyword>
<dbReference type="RefSeq" id="WP_239120434.1">
    <property type="nucleotide sequence ID" value="NZ_BAAALB010000013.1"/>
</dbReference>
<dbReference type="InterPro" id="IPR003856">
    <property type="entry name" value="LPS_length_determ_N"/>
</dbReference>
<proteinExistence type="inferred from homology"/>
<sequence>MDATYAGPPPSSYDMSDYLGLIARHWWIAVLLTLAGTAAGAAYNESLPREYVSTASVLVRPAGLDANVSGGRTRDEINLDTEAQLMRSTAVVAGAAKVLQREDVDVLAGAVSVEVPPNTAVLQIKYAASAPEEAQAGAKAFAQSYLANREGNAKAELERQAAALRDKIKDLTEDLTKINGKLSGASPKSSNYATLDSQRDTTVTQINQLNNKVNQLATETVSAGTVIREARVPSRPVKPTAAVNYAAGALLGLLAGLGVAALRERLDRRVRGGRDLVRSGVAVLGAVPGKGAGCTEIFTPFSPGGRAFNRLRNEVVAAFRPGEQVVVVTGASRGPSATLVAANLAAALSRTGAEVVLIGAQLPDSLTEAAPLARLVGVAPTPGLSEVLAGRVSLAESTQRAARTPSLHVITTGGTATAAGMLQSHALRDIITTLRAHADYLVVEAPSTSASADAQSLASLADAAILAVETRRTSRPEVADAAEQLRRVGTPLLGGVMMPRLPHRARRTAAGADGETAPVEPAGRPLLGDDEEPVDAVANGHKPHADEQTIMLAPLDASALTELDEAHLQ</sequence>
<evidence type="ECO:0000259" key="10">
    <source>
        <dbReference type="Pfam" id="PF02706"/>
    </source>
</evidence>
<feature type="region of interest" description="Disordered" evidence="8">
    <location>
        <begin position="506"/>
        <end position="534"/>
    </location>
</feature>
<evidence type="ECO:0000256" key="8">
    <source>
        <dbReference type="SAM" id="MobiDB-lite"/>
    </source>
</evidence>
<dbReference type="SUPFAM" id="SSF52540">
    <property type="entry name" value="P-loop containing nucleoside triphosphate hydrolases"/>
    <property type="match status" value="1"/>
</dbReference>
<dbReference type="PANTHER" id="PTHR32309:SF31">
    <property type="entry name" value="CAPSULAR EXOPOLYSACCHARIDE FAMILY"/>
    <property type="match status" value="1"/>
</dbReference>
<keyword evidence="12" id="KW-1185">Reference proteome</keyword>
<feature type="coiled-coil region" evidence="7">
    <location>
        <begin position="147"/>
        <end position="219"/>
    </location>
</feature>
<evidence type="ECO:0000256" key="1">
    <source>
        <dbReference type="ARBA" id="ARBA00004651"/>
    </source>
</evidence>
<keyword evidence="5 9" id="KW-1133">Transmembrane helix</keyword>
<organism evidence="11 12">
    <name type="scientific">Catellatospora chokoriensis</name>
    <dbReference type="NCBI Taxonomy" id="310353"/>
    <lineage>
        <taxon>Bacteria</taxon>
        <taxon>Bacillati</taxon>
        <taxon>Actinomycetota</taxon>
        <taxon>Actinomycetes</taxon>
        <taxon>Micromonosporales</taxon>
        <taxon>Micromonosporaceae</taxon>
        <taxon>Catellatospora</taxon>
    </lineage>
</organism>
<keyword evidence="7" id="KW-0175">Coiled coil</keyword>
<reference evidence="11 12" key="1">
    <citation type="submission" date="2021-01" db="EMBL/GenBank/DDBJ databases">
        <title>Whole genome shotgun sequence of Catellatospora chokoriensis NBRC 107358.</title>
        <authorList>
            <person name="Komaki H."/>
            <person name="Tamura T."/>
        </authorList>
    </citation>
    <scope>NUCLEOTIDE SEQUENCE [LARGE SCALE GENOMIC DNA]</scope>
    <source>
        <strain evidence="11 12">NBRC 107358</strain>
    </source>
</reference>
<evidence type="ECO:0000256" key="2">
    <source>
        <dbReference type="ARBA" id="ARBA00006683"/>
    </source>
</evidence>
<gene>
    <name evidence="11" type="ORF">Cch02nite_19700</name>
</gene>
<comment type="caution">
    <text evidence="11">The sequence shown here is derived from an EMBL/GenBank/DDBJ whole genome shotgun (WGS) entry which is preliminary data.</text>
</comment>
<evidence type="ECO:0000313" key="11">
    <source>
        <dbReference type="EMBL" id="GIF88526.1"/>
    </source>
</evidence>
<evidence type="ECO:0000256" key="7">
    <source>
        <dbReference type="SAM" id="Coils"/>
    </source>
</evidence>
<evidence type="ECO:0000256" key="5">
    <source>
        <dbReference type="ARBA" id="ARBA00022989"/>
    </source>
</evidence>
<dbReference type="Proteomes" id="UP000619293">
    <property type="component" value="Unassembled WGS sequence"/>
</dbReference>
<evidence type="ECO:0000256" key="9">
    <source>
        <dbReference type="SAM" id="Phobius"/>
    </source>
</evidence>
<dbReference type="PANTHER" id="PTHR32309">
    <property type="entry name" value="TYROSINE-PROTEIN KINASE"/>
    <property type="match status" value="1"/>
</dbReference>
<dbReference type="GO" id="GO:0005886">
    <property type="term" value="C:plasma membrane"/>
    <property type="evidence" value="ECO:0007669"/>
    <property type="project" value="UniProtKB-SubCell"/>
</dbReference>
<protein>
    <recommendedName>
        <fullName evidence="10">Polysaccharide chain length determinant N-terminal domain-containing protein</fullName>
    </recommendedName>
</protein>
<evidence type="ECO:0000256" key="4">
    <source>
        <dbReference type="ARBA" id="ARBA00022692"/>
    </source>
</evidence>
<dbReference type="InterPro" id="IPR027417">
    <property type="entry name" value="P-loop_NTPase"/>
</dbReference>
<feature type="transmembrane region" description="Helical" evidence="9">
    <location>
        <begin position="242"/>
        <end position="262"/>
    </location>
</feature>
<dbReference type="Gene3D" id="3.40.50.300">
    <property type="entry name" value="P-loop containing nucleotide triphosphate hydrolases"/>
    <property type="match status" value="1"/>
</dbReference>
<evidence type="ECO:0000313" key="12">
    <source>
        <dbReference type="Proteomes" id="UP000619293"/>
    </source>
</evidence>
<accession>A0A8J3NQH9</accession>
<name>A0A8J3NQH9_9ACTN</name>
<feature type="domain" description="Polysaccharide chain length determinant N-terminal" evidence="10">
    <location>
        <begin position="14"/>
        <end position="92"/>
    </location>
</feature>
<keyword evidence="6 9" id="KW-0472">Membrane</keyword>
<dbReference type="EMBL" id="BONG01000009">
    <property type="protein sequence ID" value="GIF88526.1"/>
    <property type="molecule type" value="Genomic_DNA"/>
</dbReference>
<dbReference type="InterPro" id="IPR050445">
    <property type="entry name" value="Bact_polysacc_biosynth/exp"/>
</dbReference>
<keyword evidence="3" id="KW-1003">Cell membrane</keyword>
<comment type="subcellular location">
    <subcellularLocation>
        <location evidence="1">Cell membrane</location>
        <topology evidence="1">Multi-pass membrane protein</topology>
    </subcellularLocation>
</comment>